<keyword evidence="2" id="KW-1185">Reference proteome</keyword>
<dbReference type="EMBL" id="QJSP01000027">
    <property type="protein sequence ID" value="PYE11972.1"/>
    <property type="molecule type" value="Genomic_DNA"/>
</dbReference>
<sequence>MPALPATTALVAVTAEPATTALATVATDVATPALATVPAEPATPALTTVPTDPATAVLDDVATDPATAVASTVAGESQTAAPLLHDFVTPVILPQFQRCVPASVAGHTEAVETNEYAPGRSVDTFGNKSDPAVLLWHGTQTDARKTLRPFATLLAEQRFYVIVPDWDSHAGDRGRDDLLNSLRYAATAGEFALIGWSLGGTAAAGVALRSDHYDSPVSSVICLAGAFNADNPLTGDKLPIDDLHAGAAVPITLLHGDSDDVVPLAVSEDFAAALGQWPHELVIFEADHGSIAGATYDADADRYCAAEDSVTLDVAGGVVDRIVGTFRRP</sequence>
<dbReference type="Gene3D" id="3.40.50.1820">
    <property type="entry name" value="alpha/beta hydrolase"/>
    <property type="match status" value="1"/>
</dbReference>
<protein>
    <recommendedName>
        <fullName evidence="3">Esterase</fullName>
    </recommendedName>
</protein>
<gene>
    <name evidence="1" type="ORF">DFR67_12746</name>
</gene>
<dbReference type="InterPro" id="IPR029058">
    <property type="entry name" value="AB_hydrolase_fold"/>
</dbReference>
<dbReference type="AlphaFoldDB" id="A0A318RAJ0"/>
<organism evidence="1 2">
    <name type="scientific">Williamsia limnetica</name>
    <dbReference type="NCBI Taxonomy" id="882452"/>
    <lineage>
        <taxon>Bacteria</taxon>
        <taxon>Bacillati</taxon>
        <taxon>Actinomycetota</taxon>
        <taxon>Actinomycetes</taxon>
        <taxon>Mycobacteriales</taxon>
        <taxon>Nocardiaceae</taxon>
        <taxon>Williamsia</taxon>
    </lineage>
</organism>
<comment type="caution">
    <text evidence="1">The sequence shown here is derived from an EMBL/GenBank/DDBJ whole genome shotgun (WGS) entry which is preliminary data.</text>
</comment>
<evidence type="ECO:0008006" key="3">
    <source>
        <dbReference type="Google" id="ProtNLM"/>
    </source>
</evidence>
<proteinExistence type="predicted"/>
<dbReference type="Proteomes" id="UP000247591">
    <property type="component" value="Unassembled WGS sequence"/>
</dbReference>
<name>A0A318RAJ0_WILLI</name>
<dbReference type="SUPFAM" id="SSF53474">
    <property type="entry name" value="alpha/beta-Hydrolases"/>
    <property type="match status" value="1"/>
</dbReference>
<evidence type="ECO:0000313" key="1">
    <source>
        <dbReference type="EMBL" id="PYE11972.1"/>
    </source>
</evidence>
<accession>A0A318RAJ0</accession>
<evidence type="ECO:0000313" key="2">
    <source>
        <dbReference type="Proteomes" id="UP000247591"/>
    </source>
</evidence>
<reference evidence="1 2" key="1">
    <citation type="submission" date="2018-06" db="EMBL/GenBank/DDBJ databases">
        <title>Genomic Encyclopedia of Type Strains, Phase IV (KMG-IV): sequencing the most valuable type-strain genomes for metagenomic binning, comparative biology and taxonomic classification.</title>
        <authorList>
            <person name="Goeker M."/>
        </authorList>
    </citation>
    <scope>NUCLEOTIDE SEQUENCE [LARGE SCALE GENOMIC DNA]</scope>
    <source>
        <strain evidence="1 2">DSM 45521</strain>
    </source>
</reference>